<keyword evidence="1" id="KW-0229">DNA integration</keyword>
<dbReference type="InterPro" id="IPR044068">
    <property type="entry name" value="CB"/>
</dbReference>
<feature type="domain" description="Core-binding (CB)" evidence="4">
    <location>
        <begin position="62"/>
        <end position="148"/>
    </location>
</feature>
<dbReference type="GO" id="GO:0015074">
    <property type="term" value="P:DNA integration"/>
    <property type="evidence" value="ECO:0007669"/>
    <property type="project" value="UniProtKB-KW"/>
</dbReference>
<reference evidence="6" key="1">
    <citation type="submission" date="2019-10" db="EMBL/GenBank/DDBJ databases">
        <title>Lacipirellula parvula gen. nov., sp. nov., representing a lineage of planctomycetes widespread in freshwater anoxic habitats, and description of the family Lacipirellulaceae.</title>
        <authorList>
            <person name="Dedysh S.N."/>
            <person name="Kulichevskaya I.S."/>
            <person name="Beletsky A.V."/>
            <person name="Rakitin A.L."/>
            <person name="Mardanov A.V."/>
            <person name="Ivanova A.A."/>
            <person name="Saltykova V.X."/>
            <person name="Rijpstra W.I.C."/>
            <person name="Sinninghe Damste J.S."/>
            <person name="Ravin N.V."/>
        </authorList>
    </citation>
    <scope>NUCLEOTIDE SEQUENCE [LARGE SCALE GENOMIC DNA]</scope>
    <source>
        <strain evidence="6">PX69</strain>
    </source>
</reference>
<dbReference type="EMBL" id="AP021861">
    <property type="protein sequence ID" value="BBO32774.1"/>
    <property type="molecule type" value="Genomic_DNA"/>
</dbReference>
<evidence type="ECO:0000256" key="2">
    <source>
        <dbReference type="ARBA" id="ARBA00023125"/>
    </source>
</evidence>
<dbReference type="AlphaFoldDB" id="A0A5K7X7P0"/>
<dbReference type="SUPFAM" id="SSF56349">
    <property type="entry name" value="DNA breaking-rejoining enzymes"/>
    <property type="match status" value="1"/>
</dbReference>
<sequence>MKRQPREPQPFFKKSRRAWYVQTRDGKQHRLGSEMDDAAQRLYHELLAGKAEEAPAAPDDELTVAELVDDFLTAIQIQVRQEKLAPRTYEWYDVHLQSFAKFIGTSLRVSQLKPLHLRKWLDRAYAKSGNNHQNGAVRAVARVFNWARKLGTIPANPIAGFERPSSQARECYLTDEQWKLVHAEKK</sequence>
<evidence type="ECO:0000256" key="3">
    <source>
        <dbReference type="PROSITE-ProRule" id="PRU01248"/>
    </source>
</evidence>
<accession>A0A5K7X7P0</accession>
<evidence type="ECO:0000256" key="1">
    <source>
        <dbReference type="ARBA" id="ARBA00022908"/>
    </source>
</evidence>
<organism evidence="5 6">
    <name type="scientific">Lacipirellula parvula</name>
    <dbReference type="NCBI Taxonomy" id="2650471"/>
    <lineage>
        <taxon>Bacteria</taxon>
        <taxon>Pseudomonadati</taxon>
        <taxon>Planctomycetota</taxon>
        <taxon>Planctomycetia</taxon>
        <taxon>Pirellulales</taxon>
        <taxon>Lacipirellulaceae</taxon>
        <taxon>Lacipirellula</taxon>
    </lineage>
</organism>
<gene>
    <name evidence="5" type="ORF">PLANPX_2386</name>
</gene>
<name>A0A5K7X7P0_9BACT</name>
<dbReference type="GO" id="GO:0003677">
    <property type="term" value="F:DNA binding"/>
    <property type="evidence" value="ECO:0007669"/>
    <property type="project" value="UniProtKB-UniRule"/>
</dbReference>
<dbReference type="Proteomes" id="UP000326837">
    <property type="component" value="Chromosome"/>
</dbReference>
<keyword evidence="6" id="KW-1185">Reference proteome</keyword>
<protein>
    <recommendedName>
        <fullName evidence="4">Core-binding (CB) domain-containing protein</fullName>
    </recommendedName>
</protein>
<dbReference type="PROSITE" id="PS51900">
    <property type="entry name" value="CB"/>
    <property type="match status" value="1"/>
</dbReference>
<dbReference type="InterPro" id="IPR010998">
    <property type="entry name" value="Integrase_recombinase_N"/>
</dbReference>
<evidence type="ECO:0000259" key="4">
    <source>
        <dbReference type="PROSITE" id="PS51900"/>
    </source>
</evidence>
<proteinExistence type="predicted"/>
<keyword evidence="2 3" id="KW-0238">DNA-binding</keyword>
<dbReference type="Gene3D" id="1.10.150.130">
    <property type="match status" value="1"/>
</dbReference>
<evidence type="ECO:0000313" key="6">
    <source>
        <dbReference type="Proteomes" id="UP000326837"/>
    </source>
</evidence>
<dbReference type="InterPro" id="IPR011010">
    <property type="entry name" value="DNA_brk_join_enz"/>
</dbReference>
<evidence type="ECO:0000313" key="5">
    <source>
        <dbReference type="EMBL" id="BBO32774.1"/>
    </source>
</evidence>
<dbReference type="KEGG" id="lpav:PLANPX_2386"/>